<reference evidence="2 3" key="1">
    <citation type="submission" date="2020-05" db="EMBL/GenBank/DDBJ databases">
        <title>WGS assembly of Panicum virgatum.</title>
        <authorList>
            <person name="Lovell J.T."/>
            <person name="Jenkins J."/>
            <person name="Shu S."/>
            <person name="Juenger T.E."/>
            <person name="Schmutz J."/>
        </authorList>
    </citation>
    <scope>NUCLEOTIDE SEQUENCE [LARGE SCALE GENOMIC DNA]</scope>
    <source>
        <strain evidence="3">cv. AP13</strain>
    </source>
</reference>
<evidence type="ECO:0000313" key="2">
    <source>
        <dbReference type="EMBL" id="KAG2590816.1"/>
    </source>
</evidence>
<feature type="compositionally biased region" description="Pro residues" evidence="1">
    <location>
        <begin position="150"/>
        <end position="162"/>
    </location>
</feature>
<dbReference type="EMBL" id="CM029046">
    <property type="protein sequence ID" value="KAG2590816.1"/>
    <property type="molecule type" value="Genomic_DNA"/>
</dbReference>
<organism evidence="2 3">
    <name type="scientific">Panicum virgatum</name>
    <name type="common">Blackwell switchgrass</name>
    <dbReference type="NCBI Taxonomy" id="38727"/>
    <lineage>
        <taxon>Eukaryota</taxon>
        <taxon>Viridiplantae</taxon>
        <taxon>Streptophyta</taxon>
        <taxon>Embryophyta</taxon>
        <taxon>Tracheophyta</taxon>
        <taxon>Spermatophyta</taxon>
        <taxon>Magnoliopsida</taxon>
        <taxon>Liliopsida</taxon>
        <taxon>Poales</taxon>
        <taxon>Poaceae</taxon>
        <taxon>PACMAD clade</taxon>
        <taxon>Panicoideae</taxon>
        <taxon>Panicodae</taxon>
        <taxon>Paniceae</taxon>
        <taxon>Panicinae</taxon>
        <taxon>Panicum</taxon>
        <taxon>Panicum sect. Hiantes</taxon>
    </lineage>
</organism>
<gene>
    <name evidence="2" type="ORF">PVAP13_5NG416140</name>
</gene>
<dbReference type="AlphaFoldDB" id="A0A8T0S1Y0"/>
<accession>A0A8T0S1Y0</accession>
<sequence>MNPGGDTTRDEEIGAGKVGRAGQARRGRAHHHPPSINAGAPNAPQRPYTNPVERSREASDVREEGEGHPAIEAAPHSHQLTSPIPSPPRRRRGDARGEPQKSKAPILGREREASGGQEIGGKRSPARTFRFRPPGGGREARRERERERYPLPPPCLPGPARR</sequence>
<comment type="caution">
    <text evidence="2">The sequence shown here is derived from an EMBL/GenBank/DDBJ whole genome shotgun (WGS) entry which is preliminary data.</text>
</comment>
<evidence type="ECO:0000313" key="3">
    <source>
        <dbReference type="Proteomes" id="UP000823388"/>
    </source>
</evidence>
<protein>
    <submittedName>
        <fullName evidence="2">Uncharacterized protein</fullName>
    </submittedName>
</protein>
<feature type="compositionally biased region" description="Basic and acidic residues" evidence="1">
    <location>
        <begin position="53"/>
        <end position="69"/>
    </location>
</feature>
<name>A0A8T0S1Y0_PANVG</name>
<feature type="compositionally biased region" description="Basic residues" evidence="1">
    <location>
        <begin position="23"/>
        <end position="33"/>
    </location>
</feature>
<feature type="region of interest" description="Disordered" evidence="1">
    <location>
        <begin position="1"/>
        <end position="162"/>
    </location>
</feature>
<dbReference type="Proteomes" id="UP000823388">
    <property type="component" value="Chromosome 5N"/>
</dbReference>
<evidence type="ECO:0000256" key="1">
    <source>
        <dbReference type="SAM" id="MobiDB-lite"/>
    </source>
</evidence>
<keyword evidence="3" id="KW-1185">Reference proteome</keyword>
<feature type="compositionally biased region" description="Basic and acidic residues" evidence="1">
    <location>
        <begin position="138"/>
        <end position="149"/>
    </location>
</feature>
<proteinExistence type="predicted"/>